<proteinExistence type="predicted"/>
<protein>
    <submittedName>
        <fullName evidence="2">Uncharacterized protein</fullName>
    </submittedName>
</protein>
<dbReference type="AlphaFoldDB" id="A0A9P7V3X5"/>
<dbReference type="EMBL" id="CM032181">
    <property type="protein sequence ID" value="KAG7099848.1"/>
    <property type="molecule type" value="Genomic_DNA"/>
</dbReference>
<evidence type="ECO:0000313" key="2">
    <source>
        <dbReference type="EMBL" id="KAG7099848.1"/>
    </source>
</evidence>
<gene>
    <name evidence="2" type="ORF">E1B28_001655</name>
</gene>
<reference evidence="2" key="1">
    <citation type="journal article" date="2021" name="Genome Biol. Evol.">
        <title>The assembled and annotated genome of the fairy-ring fungus Marasmius oreades.</title>
        <authorList>
            <person name="Hiltunen M."/>
            <person name="Ament-Velasquez S.L."/>
            <person name="Johannesson H."/>
        </authorList>
    </citation>
    <scope>NUCLEOTIDE SEQUENCE</scope>
    <source>
        <strain evidence="2">03SP1</strain>
    </source>
</reference>
<accession>A0A9P7V3X5</accession>
<sequence length="116" mass="12771">MYMDPVSSEPPVIDLRQYILSAASDQVQIDSVDTTNVCPKTTSIKGKPASYSTLTGTFAVQPSEFHPNFKTKSSGEGEEPHQSSTNVTDLWCLNFHEDNQEALTCSWDILGRGQES</sequence>
<name>A0A9P7V3X5_9AGAR</name>
<organism evidence="2 3">
    <name type="scientific">Marasmius oreades</name>
    <name type="common">fairy-ring Marasmius</name>
    <dbReference type="NCBI Taxonomy" id="181124"/>
    <lineage>
        <taxon>Eukaryota</taxon>
        <taxon>Fungi</taxon>
        <taxon>Dikarya</taxon>
        <taxon>Basidiomycota</taxon>
        <taxon>Agaricomycotina</taxon>
        <taxon>Agaricomycetes</taxon>
        <taxon>Agaricomycetidae</taxon>
        <taxon>Agaricales</taxon>
        <taxon>Marasmiineae</taxon>
        <taxon>Marasmiaceae</taxon>
        <taxon>Marasmius</taxon>
    </lineage>
</organism>
<dbReference type="GeneID" id="66070731"/>
<evidence type="ECO:0000313" key="3">
    <source>
        <dbReference type="Proteomes" id="UP001049176"/>
    </source>
</evidence>
<evidence type="ECO:0000256" key="1">
    <source>
        <dbReference type="SAM" id="MobiDB-lite"/>
    </source>
</evidence>
<dbReference type="Proteomes" id="UP001049176">
    <property type="component" value="Chromosome 1"/>
</dbReference>
<dbReference type="KEGG" id="more:E1B28_001655"/>
<comment type="caution">
    <text evidence="2">The sequence shown here is derived from an EMBL/GenBank/DDBJ whole genome shotgun (WGS) entry which is preliminary data.</text>
</comment>
<feature type="region of interest" description="Disordered" evidence="1">
    <location>
        <begin position="64"/>
        <end position="84"/>
    </location>
</feature>
<dbReference type="RefSeq" id="XP_043016318.1">
    <property type="nucleotide sequence ID" value="XM_043147608.1"/>
</dbReference>
<keyword evidence="3" id="KW-1185">Reference proteome</keyword>